<dbReference type="Pfam" id="PF04230">
    <property type="entry name" value="PS_pyruv_trans"/>
    <property type="match status" value="1"/>
</dbReference>
<dbReference type="GO" id="GO:0016740">
    <property type="term" value="F:transferase activity"/>
    <property type="evidence" value="ECO:0007669"/>
    <property type="project" value="UniProtKB-KW"/>
</dbReference>
<keyword evidence="2" id="KW-0808">Transferase</keyword>
<dbReference type="RefSeq" id="WP_018346543.1">
    <property type="nucleotide sequence ID" value="NZ_UGGZ01000001.1"/>
</dbReference>
<reference evidence="2 3" key="1">
    <citation type="submission" date="2018-06" db="EMBL/GenBank/DDBJ databases">
        <authorList>
            <consortium name="Pathogen Informatics"/>
            <person name="Doyle S."/>
        </authorList>
    </citation>
    <scope>NUCLEOTIDE SEQUENCE [LARGE SCALE GENOMIC DNA]</scope>
    <source>
        <strain evidence="2 3">NCTC11413</strain>
    </source>
</reference>
<dbReference type="EMBL" id="UGGZ01000001">
    <property type="protein sequence ID" value="STO38098.1"/>
    <property type="molecule type" value="Genomic_DNA"/>
</dbReference>
<dbReference type="Proteomes" id="UP000254232">
    <property type="component" value="Unassembled WGS sequence"/>
</dbReference>
<evidence type="ECO:0000313" key="2">
    <source>
        <dbReference type="EMBL" id="STO38098.1"/>
    </source>
</evidence>
<sequence length="372" mass="44105">MIRRILRNYPVIYSMARNIHIYFNTIINFYKNKRIGVRYKKLLQNYPLTQKKIWYFCVPTHNNLGDYAQYYCILKLLKENYSDIPIVEIPSSPIRYDYCGFFQELKNHIGNSDLIIFQSGYTSSDLHDDEIVHRKIVSYFKKNKIVFFPQTVRYSNDSEILKTANIYNEHGNIIFLARDRVSYNVASKWFKNIRVILYPDVVTSLIGTYVPKYHGTTDIKKGILLCIRSDSEKLFSNTEIKEMLLSIENSNNIEWLDTTLNKGEVCGENILEKYIQLFSSKELIITDRFHGTIFSLIAKTPVIVLKSIDHKVTEGAKWFIDKYPDYIKSFDNLSECRKFIENHDIKHECLEKITPYFKKEYYDKLFYLIDED</sequence>
<name>A0A377H6X9_9PAST</name>
<protein>
    <submittedName>
        <fullName evidence="2">General stress protein 30</fullName>
        <ecNumber evidence="2">2.-.-.-</ecNumber>
    </submittedName>
</protein>
<evidence type="ECO:0000259" key="1">
    <source>
        <dbReference type="Pfam" id="PF04230"/>
    </source>
</evidence>
<dbReference type="EC" id="2.-.-.-" evidence="2"/>
<organism evidence="2 3">
    <name type="scientific">Gallibacterium anatis</name>
    <dbReference type="NCBI Taxonomy" id="750"/>
    <lineage>
        <taxon>Bacteria</taxon>
        <taxon>Pseudomonadati</taxon>
        <taxon>Pseudomonadota</taxon>
        <taxon>Gammaproteobacteria</taxon>
        <taxon>Pasteurellales</taxon>
        <taxon>Pasteurellaceae</taxon>
        <taxon>Gallibacterium</taxon>
    </lineage>
</organism>
<dbReference type="AlphaFoldDB" id="A0A377H6X9"/>
<evidence type="ECO:0000313" key="3">
    <source>
        <dbReference type="Proteomes" id="UP000254232"/>
    </source>
</evidence>
<gene>
    <name evidence="2" type="primary">yxaB_2</name>
    <name evidence="2" type="ORF">NCTC11413_01222</name>
</gene>
<dbReference type="GeneID" id="77262587"/>
<feature type="domain" description="Polysaccharide pyruvyl transferase" evidence="1">
    <location>
        <begin position="63"/>
        <end position="305"/>
    </location>
</feature>
<proteinExistence type="predicted"/>
<accession>A0A377H6X9</accession>
<dbReference type="InterPro" id="IPR007345">
    <property type="entry name" value="Polysacch_pyruvyl_Trfase"/>
</dbReference>